<name>A0ABU1D3B6_9BURK</name>
<protein>
    <recommendedName>
        <fullName evidence="8">Cytidylate kinase</fullName>
        <shortName evidence="8">CK</shortName>
        <ecNumber evidence="8">2.7.4.25</ecNumber>
    </recommendedName>
    <alternativeName>
        <fullName evidence="8">Cytidine monophosphate kinase</fullName>
        <shortName evidence="8">CMP kinase</shortName>
    </alternativeName>
</protein>
<proteinExistence type="inferred from homology"/>
<evidence type="ECO:0000259" key="9">
    <source>
        <dbReference type="Pfam" id="PF02224"/>
    </source>
</evidence>
<comment type="catalytic activity">
    <reaction evidence="6 8">
        <text>dCMP + ATP = dCDP + ADP</text>
        <dbReference type="Rhea" id="RHEA:25094"/>
        <dbReference type="ChEBI" id="CHEBI:30616"/>
        <dbReference type="ChEBI" id="CHEBI:57566"/>
        <dbReference type="ChEBI" id="CHEBI:58593"/>
        <dbReference type="ChEBI" id="CHEBI:456216"/>
        <dbReference type="EC" id="2.7.4.25"/>
    </reaction>
</comment>
<dbReference type="CDD" id="cd02020">
    <property type="entry name" value="CMPK"/>
    <property type="match status" value="1"/>
</dbReference>
<evidence type="ECO:0000256" key="2">
    <source>
        <dbReference type="ARBA" id="ARBA00022679"/>
    </source>
</evidence>
<dbReference type="HAMAP" id="MF_00238">
    <property type="entry name" value="Cytidyl_kinase_type1"/>
    <property type="match status" value="1"/>
</dbReference>
<dbReference type="SUPFAM" id="SSF52540">
    <property type="entry name" value="P-loop containing nucleoside triphosphate hydrolases"/>
    <property type="match status" value="1"/>
</dbReference>
<evidence type="ECO:0000313" key="10">
    <source>
        <dbReference type="EMBL" id="MDR4124853.1"/>
    </source>
</evidence>
<evidence type="ECO:0000256" key="6">
    <source>
        <dbReference type="ARBA" id="ARBA00047615"/>
    </source>
</evidence>
<dbReference type="NCBIfam" id="TIGR00017">
    <property type="entry name" value="cmk"/>
    <property type="match status" value="1"/>
</dbReference>
<dbReference type="EC" id="2.7.4.25" evidence="8"/>
<dbReference type="InterPro" id="IPR011994">
    <property type="entry name" value="Cytidylate_kinase_dom"/>
</dbReference>
<dbReference type="InterPro" id="IPR003136">
    <property type="entry name" value="Cytidylate_kin"/>
</dbReference>
<dbReference type="InterPro" id="IPR027417">
    <property type="entry name" value="P-loop_NTPase"/>
</dbReference>
<evidence type="ECO:0000256" key="1">
    <source>
        <dbReference type="ARBA" id="ARBA00009427"/>
    </source>
</evidence>
<comment type="caution">
    <text evidence="10">The sequence shown here is derived from an EMBL/GenBank/DDBJ whole genome shotgun (WGS) entry which is preliminary data.</text>
</comment>
<keyword evidence="3 8" id="KW-0547">Nucleotide-binding</keyword>
<dbReference type="RefSeq" id="WP_347286369.1">
    <property type="nucleotide sequence ID" value="NZ_JAUZQE010000004.1"/>
</dbReference>
<keyword evidence="5 8" id="KW-0067">ATP-binding</keyword>
<reference evidence="10 11" key="1">
    <citation type="submission" date="2023-08" db="EMBL/GenBank/DDBJ databases">
        <title>Alcaligenaceae gen. nov., a novel taxon isolated from the sludge of Yixing Pesticide Factory.</title>
        <authorList>
            <person name="Ruan L."/>
        </authorList>
    </citation>
    <scope>NUCLEOTIDE SEQUENCE [LARGE SCALE GENOMIC DNA]</scope>
    <source>
        <strain evidence="10 11">LG-2</strain>
    </source>
</reference>
<comment type="catalytic activity">
    <reaction evidence="7 8">
        <text>CMP + ATP = CDP + ADP</text>
        <dbReference type="Rhea" id="RHEA:11600"/>
        <dbReference type="ChEBI" id="CHEBI:30616"/>
        <dbReference type="ChEBI" id="CHEBI:58069"/>
        <dbReference type="ChEBI" id="CHEBI:60377"/>
        <dbReference type="ChEBI" id="CHEBI:456216"/>
        <dbReference type="EC" id="2.7.4.25"/>
    </reaction>
</comment>
<feature type="domain" description="Cytidylate kinase" evidence="9">
    <location>
        <begin position="10"/>
        <end position="217"/>
    </location>
</feature>
<evidence type="ECO:0000313" key="11">
    <source>
        <dbReference type="Proteomes" id="UP001232156"/>
    </source>
</evidence>
<evidence type="ECO:0000256" key="7">
    <source>
        <dbReference type="ARBA" id="ARBA00048478"/>
    </source>
</evidence>
<feature type="binding site" evidence="8">
    <location>
        <begin position="14"/>
        <end position="22"/>
    </location>
    <ligand>
        <name>ATP</name>
        <dbReference type="ChEBI" id="CHEBI:30616"/>
    </ligand>
</feature>
<gene>
    <name evidence="8 10" type="primary">cmk</name>
    <name evidence="10" type="ORF">Q8947_02500</name>
</gene>
<dbReference type="Gene3D" id="3.40.50.300">
    <property type="entry name" value="P-loop containing nucleotide triphosphate hydrolases"/>
    <property type="match status" value="1"/>
</dbReference>
<dbReference type="PANTHER" id="PTHR21299">
    <property type="entry name" value="CYTIDYLATE KINASE/PANTOATE-BETA-ALANINE LIGASE"/>
    <property type="match status" value="1"/>
</dbReference>
<evidence type="ECO:0000256" key="3">
    <source>
        <dbReference type="ARBA" id="ARBA00022741"/>
    </source>
</evidence>
<dbReference type="Proteomes" id="UP001232156">
    <property type="component" value="Unassembled WGS sequence"/>
</dbReference>
<organism evidence="10 11">
    <name type="scientific">Yanghanlia caeni</name>
    <dbReference type="NCBI Taxonomy" id="3064283"/>
    <lineage>
        <taxon>Bacteria</taxon>
        <taxon>Pseudomonadati</taxon>
        <taxon>Pseudomonadota</taxon>
        <taxon>Betaproteobacteria</taxon>
        <taxon>Burkholderiales</taxon>
        <taxon>Alcaligenaceae</taxon>
        <taxon>Yanghanlia</taxon>
    </lineage>
</organism>
<dbReference type="EMBL" id="JAUZQE010000004">
    <property type="protein sequence ID" value="MDR4124853.1"/>
    <property type="molecule type" value="Genomic_DNA"/>
</dbReference>
<keyword evidence="11" id="KW-1185">Reference proteome</keyword>
<comment type="similarity">
    <text evidence="1 8">Belongs to the cytidylate kinase family. Type 1 subfamily.</text>
</comment>
<comment type="subcellular location">
    <subcellularLocation>
        <location evidence="8">Cytoplasm</location>
    </subcellularLocation>
</comment>
<keyword evidence="4 8" id="KW-0418">Kinase</keyword>
<dbReference type="PANTHER" id="PTHR21299:SF2">
    <property type="entry name" value="CYTIDYLATE KINASE"/>
    <property type="match status" value="1"/>
</dbReference>
<sequence>MSTNTPAPVITIDGPTASGKGTIASLVADRLGWAVLDSGALYRLTALSVLRSGVNADDVDAVAQLARTLNVTFDGERILLDGEDVAQAIRKEDVGNLASRIAAYQPVREALLQRQRDFRQAPGLVADGRDMGTVVFPDAPLKIFLVANVRARAERRYKQLMEKGFSVKLTDLLEDMQARDARDAGRANAPLVAAADAVTIDSSGLSIDQTVSRVLALWSERQP</sequence>
<keyword evidence="2 8" id="KW-0808">Transferase</keyword>
<keyword evidence="8" id="KW-0963">Cytoplasm</keyword>
<dbReference type="GO" id="GO:0016301">
    <property type="term" value="F:kinase activity"/>
    <property type="evidence" value="ECO:0007669"/>
    <property type="project" value="UniProtKB-KW"/>
</dbReference>
<evidence type="ECO:0000256" key="5">
    <source>
        <dbReference type="ARBA" id="ARBA00022840"/>
    </source>
</evidence>
<accession>A0ABU1D3B6</accession>
<dbReference type="Pfam" id="PF02224">
    <property type="entry name" value="Cytidylate_kin"/>
    <property type="match status" value="1"/>
</dbReference>
<evidence type="ECO:0000256" key="4">
    <source>
        <dbReference type="ARBA" id="ARBA00022777"/>
    </source>
</evidence>
<evidence type="ECO:0000256" key="8">
    <source>
        <dbReference type="HAMAP-Rule" id="MF_00238"/>
    </source>
</evidence>